<dbReference type="HAMAP" id="MF_00262">
    <property type="entry name" value="MinE"/>
    <property type="match status" value="1"/>
</dbReference>
<evidence type="ECO:0000256" key="1">
    <source>
        <dbReference type="ARBA" id="ARBA00008168"/>
    </source>
</evidence>
<proteinExistence type="inferred from homology"/>
<dbReference type="GO" id="GO:0051301">
    <property type="term" value="P:cell division"/>
    <property type="evidence" value="ECO:0007669"/>
    <property type="project" value="UniProtKB-KW"/>
</dbReference>
<dbReference type="Gene3D" id="3.30.1070.10">
    <property type="entry name" value="Cell division topological specificity factor MinE"/>
    <property type="match status" value="1"/>
</dbReference>
<name>A0A4Q9GIH5_9HYPH</name>
<sequence length="89" mass="9915">MSVLKFFSRRSSAPAARERLQLLLAHERAVFGRTDLVAQLKDEILAVIARHISIHPDNVRIKTDTRDTLATLEVDIEIRTPNGGLKLAG</sequence>
<keyword evidence="6" id="KW-1185">Reference proteome</keyword>
<comment type="caution">
    <text evidence="5">The sequence shown here is derived from an EMBL/GenBank/DDBJ whole genome shotgun (WGS) entry which is preliminary data.</text>
</comment>
<evidence type="ECO:0000256" key="3">
    <source>
        <dbReference type="ARBA" id="ARBA00025265"/>
    </source>
</evidence>
<evidence type="ECO:0000256" key="4">
    <source>
        <dbReference type="HAMAP-Rule" id="MF_00262"/>
    </source>
</evidence>
<dbReference type="RefSeq" id="WP_131004140.1">
    <property type="nucleotide sequence ID" value="NZ_JBHSZR010000009.1"/>
</dbReference>
<protein>
    <recommendedName>
        <fullName evidence="2 4">Cell division topological specificity factor</fullName>
    </recommendedName>
</protein>
<dbReference type="EMBL" id="SIUB01000007">
    <property type="protein sequence ID" value="TBN48655.1"/>
    <property type="molecule type" value="Genomic_DNA"/>
</dbReference>
<comment type="function">
    <text evidence="3 4">Prevents the cell division inhibition by proteins MinC and MinD at internal division sites while permitting inhibition at polar sites. This ensures cell division at the proper site by restricting the formation of a division septum at the midpoint of the long axis of the cell.</text>
</comment>
<dbReference type="Proteomes" id="UP000291613">
    <property type="component" value="Unassembled WGS sequence"/>
</dbReference>
<evidence type="ECO:0000256" key="2">
    <source>
        <dbReference type="ARBA" id="ARBA00020112"/>
    </source>
</evidence>
<evidence type="ECO:0000313" key="5">
    <source>
        <dbReference type="EMBL" id="TBN48655.1"/>
    </source>
</evidence>
<dbReference type="SUPFAM" id="SSF55229">
    <property type="entry name" value="Cell division protein MinE topological specificity domain"/>
    <property type="match status" value="1"/>
</dbReference>
<dbReference type="InterPro" id="IPR005527">
    <property type="entry name" value="MinE"/>
</dbReference>
<dbReference type="NCBIfam" id="NF001422">
    <property type="entry name" value="PRK00296.1"/>
    <property type="match status" value="1"/>
</dbReference>
<organism evidence="5 6">
    <name type="scientific">Hansschlegelia quercus</name>
    <dbReference type="NCBI Taxonomy" id="2528245"/>
    <lineage>
        <taxon>Bacteria</taxon>
        <taxon>Pseudomonadati</taxon>
        <taxon>Pseudomonadota</taxon>
        <taxon>Alphaproteobacteria</taxon>
        <taxon>Hyphomicrobiales</taxon>
        <taxon>Methylopilaceae</taxon>
        <taxon>Hansschlegelia</taxon>
    </lineage>
</organism>
<dbReference type="AlphaFoldDB" id="A0A4Q9GIH5"/>
<dbReference type="GO" id="GO:0032955">
    <property type="term" value="P:regulation of division septum assembly"/>
    <property type="evidence" value="ECO:0007669"/>
    <property type="project" value="InterPro"/>
</dbReference>
<accession>A0A4Q9GIH5</accession>
<gene>
    <name evidence="4 5" type="primary">minE</name>
    <name evidence="5" type="ORF">EYR15_13795</name>
</gene>
<keyword evidence="4" id="KW-0131">Cell cycle</keyword>
<evidence type="ECO:0000313" key="6">
    <source>
        <dbReference type="Proteomes" id="UP000291613"/>
    </source>
</evidence>
<dbReference type="Pfam" id="PF03776">
    <property type="entry name" value="MinE"/>
    <property type="match status" value="1"/>
</dbReference>
<dbReference type="OrthoDB" id="9802655at2"/>
<reference evidence="5 6" key="1">
    <citation type="submission" date="2019-02" db="EMBL/GenBank/DDBJ databases">
        <title>Hansschlegelia quercus sp. nov., a novel methylotrophic bacterium from buds of oak (Quercus robur L.).</title>
        <authorList>
            <person name="Agafonova N.V."/>
            <person name="Kaparullina E.N."/>
            <person name="Grouzdev D.S."/>
            <person name="Doronina N.V."/>
        </authorList>
    </citation>
    <scope>NUCLEOTIDE SEQUENCE [LARGE SCALE GENOMIC DNA]</scope>
    <source>
        <strain evidence="5 6">Dub</strain>
    </source>
</reference>
<comment type="similarity">
    <text evidence="1 4">Belongs to the MinE family.</text>
</comment>
<dbReference type="InterPro" id="IPR036707">
    <property type="entry name" value="MinE_sf"/>
</dbReference>
<keyword evidence="4 5" id="KW-0132">Cell division</keyword>
<dbReference type="NCBIfam" id="TIGR01215">
    <property type="entry name" value="minE"/>
    <property type="match status" value="1"/>
</dbReference>